<gene>
    <name evidence="1" type="ORF">FA95DRAFT_904382</name>
</gene>
<reference evidence="1" key="1">
    <citation type="submission" date="2021-02" db="EMBL/GenBank/DDBJ databases">
        <authorList>
            <consortium name="DOE Joint Genome Institute"/>
            <person name="Ahrendt S."/>
            <person name="Looney B.P."/>
            <person name="Miyauchi S."/>
            <person name="Morin E."/>
            <person name="Drula E."/>
            <person name="Courty P.E."/>
            <person name="Chicoki N."/>
            <person name="Fauchery L."/>
            <person name="Kohler A."/>
            <person name="Kuo A."/>
            <person name="Labutti K."/>
            <person name="Pangilinan J."/>
            <person name="Lipzen A."/>
            <person name="Riley R."/>
            <person name="Andreopoulos W."/>
            <person name="He G."/>
            <person name="Johnson J."/>
            <person name="Barry K.W."/>
            <person name="Grigoriev I.V."/>
            <person name="Nagy L."/>
            <person name="Hibbett D."/>
            <person name="Henrissat B."/>
            <person name="Matheny P.B."/>
            <person name="Labbe J."/>
            <person name="Martin F."/>
        </authorList>
    </citation>
    <scope>NUCLEOTIDE SEQUENCE</scope>
    <source>
        <strain evidence="1">FP105234-sp</strain>
    </source>
</reference>
<protein>
    <submittedName>
        <fullName evidence="1">Uncharacterized protein</fullName>
    </submittedName>
</protein>
<proteinExistence type="predicted"/>
<sequence length="167" mass="18306">MRKDSGMAFSQERYVWIRYRDQGDERGGIEENVRGLSQVAEPRLLLADKYGRPPVSYLPSSDDAGCVLHASVNLVLCNCGSSTNSSRVPVSDDPEGTARATETTVDGPIRILRCVFFFRWLASPPPLPLVTQSSVHKHLSWRAGETDLPEVPCVRACGVVQPSSYAA</sequence>
<dbReference type="Proteomes" id="UP000814033">
    <property type="component" value="Unassembled WGS sequence"/>
</dbReference>
<accession>A0ACB8R7T0</accession>
<evidence type="ECO:0000313" key="2">
    <source>
        <dbReference type="Proteomes" id="UP000814033"/>
    </source>
</evidence>
<name>A0ACB8R7T0_9AGAM</name>
<organism evidence="1 2">
    <name type="scientific">Auriscalpium vulgare</name>
    <dbReference type="NCBI Taxonomy" id="40419"/>
    <lineage>
        <taxon>Eukaryota</taxon>
        <taxon>Fungi</taxon>
        <taxon>Dikarya</taxon>
        <taxon>Basidiomycota</taxon>
        <taxon>Agaricomycotina</taxon>
        <taxon>Agaricomycetes</taxon>
        <taxon>Russulales</taxon>
        <taxon>Auriscalpiaceae</taxon>
        <taxon>Auriscalpium</taxon>
    </lineage>
</organism>
<keyword evidence="2" id="KW-1185">Reference proteome</keyword>
<reference evidence="1" key="2">
    <citation type="journal article" date="2022" name="New Phytol.">
        <title>Evolutionary transition to the ectomycorrhizal habit in the genomes of a hyperdiverse lineage of mushroom-forming fungi.</title>
        <authorList>
            <person name="Looney B."/>
            <person name="Miyauchi S."/>
            <person name="Morin E."/>
            <person name="Drula E."/>
            <person name="Courty P.E."/>
            <person name="Kohler A."/>
            <person name="Kuo A."/>
            <person name="LaButti K."/>
            <person name="Pangilinan J."/>
            <person name="Lipzen A."/>
            <person name="Riley R."/>
            <person name="Andreopoulos W."/>
            <person name="He G."/>
            <person name="Johnson J."/>
            <person name="Nolan M."/>
            <person name="Tritt A."/>
            <person name="Barry K.W."/>
            <person name="Grigoriev I.V."/>
            <person name="Nagy L.G."/>
            <person name="Hibbett D."/>
            <person name="Henrissat B."/>
            <person name="Matheny P.B."/>
            <person name="Labbe J."/>
            <person name="Martin F.M."/>
        </authorList>
    </citation>
    <scope>NUCLEOTIDE SEQUENCE</scope>
    <source>
        <strain evidence="1">FP105234-sp</strain>
    </source>
</reference>
<evidence type="ECO:0000313" key="1">
    <source>
        <dbReference type="EMBL" id="KAI0040224.1"/>
    </source>
</evidence>
<comment type="caution">
    <text evidence="1">The sequence shown here is derived from an EMBL/GenBank/DDBJ whole genome shotgun (WGS) entry which is preliminary data.</text>
</comment>
<dbReference type="EMBL" id="MU276216">
    <property type="protein sequence ID" value="KAI0040224.1"/>
    <property type="molecule type" value="Genomic_DNA"/>
</dbReference>